<sequence>MLSFVTSRSYLVSTTATDLSAQSELRPREDVTRLVEKEMQEVEEVIRGIYPEAAFIEWEPDSKESEMRAVLSVQTKSSRTSEREAITRALALLARTLERKTTGADRPATTGTSEYMFSGGTCEVCNCLCSIGVENYG</sequence>
<dbReference type="Proteomes" id="UP001162060">
    <property type="component" value="Unassembled WGS sequence"/>
</dbReference>
<proteinExistence type="predicted"/>
<accession>A0AAV1UJF8</accession>
<evidence type="ECO:0000313" key="1">
    <source>
        <dbReference type="EMBL" id="CAK7934651.1"/>
    </source>
</evidence>
<dbReference type="EMBL" id="CAKLBY020000215">
    <property type="protein sequence ID" value="CAK7934651.1"/>
    <property type="molecule type" value="Genomic_DNA"/>
</dbReference>
<organism evidence="1 2">
    <name type="scientific">Peronospora matthiolae</name>
    <dbReference type="NCBI Taxonomy" id="2874970"/>
    <lineage>
        <taxon>Eukaryota</taxon>
        <taxon>Sar</taxon>
        <taxon>Stramenopiles</taxon>
        <taxon>Oomycota</taxon>
        <taxon>Peronosporomycetes</taxon>
        <taxon>Peronosporales</taxon>
        <taxon>Peronosporaceae</taxon>
        <taxon>Peronospora</taxon>
    </lineage>
</organism>
<protein>
    <submittedName>
        <fullName evidence="1">Uncharacterized protein</fullName>
    </submittedName>
</protein>
<dbReference type="AlphaFoldDB" id="A0AAV1UJF8"/>
<name>A0AAV1UJF8_9STRA</name>
<gene>
    <name evidence="1" type="ORF">PM001_LOCUS19801</name>
</gene>
<reference evidence="1" key="1">
    <citation type="submission" date="2024-01" db="EMBL/GenBank/DDBJ databases">
        <authorList>
            <person name="Webb A."/>
        </authorList>
    </citation>
    <scope>NUCLEOTIDE SEQUENCE</scope>
    <source>
        <strain evidence="1">Pm1</strain>
    </source>
</reference>
<comment type="caution">
    <text evidence="1">The sequence shown here is derived from an EMBL/GenBank/DDBJ whole genome shotgun (WGS) entry which is preliminary data.</text>
</comment>
<evidence type="ECO:0000313" key="2">
    <source>
        <dbReference type="Proteomes" id="UP001162060"/>
    </source>
</evidence>